<feature type="chain" id="PRO_5037861783" description="Secreted protein" evidence="1">
    <location>
        <begin position="29"/>
        <end position="136"/>
    </location>
</feature>
<evidence type="ECO:0000313" key="2">
    <source>
        <dbReference type="EMBL" id="GGK47099.1"/>
    </source>
</evidence>
<gene>
    <name evidence="2" type="ORF">GCM10010094_03910</name>
</gene>
<dbReference type="Proteomes" id="UP000637788">
    <property type="component" value="Unassembled WGS sequence"/>
</dbReference>
<accession>A0A917V7R2</accession>
<organism evidence="2 3">
    <name type="scientific">Streptomyces flaveus</name>
    <dbReference type="NCBI Taxonomy" id="66370"/>
    <lineage>
        <taxon>Bacteria</taxon>
        <taxon>Bacillati</taxon>
        <taxon>Actinomycetota</taxon>
        <taxon>Actinomycetes</taxon>
        <taxon>Kitasatosporales</taxon>
        <taxon>Streptomycetaceae</taxon>
        <taxon>Streptomyces</taxon>
        <taxon>Streptomyces aurantiacus group</taxon>
    </lineage>
</organism>
<evidence type="ECO:0008006" key="4">
    <source>
        <dbReference type="Google" id="ProtNLM"/>
    </source>
</evidence>
<feature type="signal peptide" evidence="1">
    <location>
        <begin position="1"/>
        <end position="28"/>
    </location>
</feature>
<reference evidence="2" key="2">
    <citation type="submission" date="2020-09" db="EMBL/GenBank/DDBJ databases">
        <authorList>
            <person name="Sun Q."/>
            <person name="Ohkuma M."/>
        </authorList>
    </citation>
    <scope>NUCLEOTIDE SEQUENCE</scope>
    <source>
        <strain evidence="2">JCM 3035</strain>
    </source>
</reference>
<comment type="caution">
    <text evidence="2">The sequence shown here is derived from an EMBL/GenBank/DDBJ whole genome shotgun (WGS) entry which is preliminary data.</text>
</comment>
<name>A0A917V7R2_9ACTN</name>
<dbReference type="EMBL" id="BMPQ01000001">
    <property type="protein sequence ID" value="GGK47099.1"/>
    <property type="molecule type" value="Genomic_DNA"/>
</dbReference>
<keyword evidence="1" id="KW-0732">Signal</keyword>
<evidence type="ECO:0000313" key="3">
    <source>
        <dbReference type="Proteomes" id="UP000637788"/>
    </source>
</evidence>
<proteinExistence type="predicted"/>
<dbReference type="AlphaFoldDB" id="A0A917V7R2"/>
<keyword evidence="3" id="KW-1185">Reference proteome</keyword>
<evidence type="ECO:0000256" key="1">
    <source>
        <dbReference type="SAM" id="SignalP"/>
    </source>
</evidence>
<protein>
    <recommendedName>
        <fullName evidence="4">Secreted protein</fullName>
    </recommendedName>
</protein>
<sequence>MKKAIVSGALALASAATCVVAIAPTASAAPQACVTSTLTTGARGGQGTVVRKSSTSTCSDLNLTFADDKTTVGYDEYAGRLRNSSGTWFQCSAGYIGVLDGSYPVDRYLPCTDVNDNTPFAISSWFNGGDTVRITH</sequence>
<dbReference type="RefSeq" id="WP_189320132.1">
    <property type="nucleotide sequence ID" value="NZ_BMPQ01000001.1"/>
</dbReference>
<reference evidence="2" key="1">
    <citation type="journal article" date="2014" name="Int. J. Syst. Evol. Microbiol.">
        <title>Complete genome sequence of Corynebacterium casei LMG S-19264T (=DSM 44701T), isolated from a smear-ripened cheese.</title>
        <authorList>
            <consortium name="US DOE Joint Genome Institute (JGI-PGF)"/>
            <person name="Walter F."/>
            <person name="Albersmeier A."/>
            <person name="Kalinowski J."/>
            <person name="Ruckert C."/>
        </authorList>
    </citation>
    <scope>NUCLEOTIDE SEQUENCE</scope>
    <source>
        <strain evidence="2">JCM 3035</strain>
    </source>
</reference>